<evidence type="ECO:0000313" key="14">
    <source>
        <dbReference type="EMBL" id="NVO29518.1"/>
    </source>
</evidence>
<dbReference type="SUPFAM" id="SSF51120">
    <property type="entry name" value="beta-Roll"/>
    <property type="match status" value="3"/>
</dbReference>
<evidence type="ECO:0000256" key="9">
    <source>
        <dbReference type="ARBA" id="ARBA00023026"/>
    </source>
</evidence>
<evidence type="ECO:0000256" key="3">
    <source>
        <dbReference type="ARBA" id="ARBA00004613"/>
    </source>
</evidence>
<dbReference type="CDD" id="cd04277">
    <property type="entry name" value="ZnMc_serralysin_like"/>
    <property type="match status" value="1"/>
</dbReference>
<dbReference type="RefSeq" id="WP_176856203.1">
    <property type="nucleotide sequence ID" value="NZ_JABCJD010000018.1"/>
</dbReference>
<accession>A0ABX2PJ09</accession>
<dbReference type="PRINTS" id="PR01488">
    <property type="entry name" value="RTXTOXINA"/>
</dbReference>
<dbReference type="SMART" id="SM00235">
    <property type="entry name" value="ZnMc"/>
    <property type="match status" value="1"/>
</dbReference>
<keyword evidence="6" id="KW-0800">Toxin</keyword>
<feature type="domain" description="LamG-like jellyroll fold" evidence="13">
    <location>
        <begin position="388"/>
        <end position="512"/>
    </location>
</feature>
<feature type="domain" description="Peptidase metallopeptidase" evidence="12">
    <location>
        <begin position="42"/>
        <end position="212"/>
    </location>
</feature>
<dbReference type="Pfam" id="PF13385">
    <property type="entry name" value="Laminin_G_3"/>
    <property type="match status" value="1"/>
</dbReference>
<evidence type="ECO:0000256" key="5">
    <source>
        <dbReference type="ARBA" id="ARBA00022525"/>
    </source>
</evidence>
<gene>
    <name evidence="14" type="ORF">HJ526_19025</name>
</gene>
<dbReference type="Gene3D" id="3.40.390.10">
    <property type="entry name" value="Collagenase (Catalytic Domain)"/>
    <property type="match status" value="1"/>
</dbReference>
<evidence type="ECO:0000259" key="12">
    <source>
        <dbReference type="SMART" id="SM00235"/>
    </source>
</evidence>
<dbReference type="SUPFAM" id="SSF49899">
    <property type="entry name" value="Concanavalin A-like lectins/glucanases"/>
    <property type="match status" value="1"/>
</dbReference>
<protein>
    <recommendedName>
        <fullName evidence="16">Peptidase metallopeptidase domain-containing protein</fullName>
    </recommendedName>
</protein>
<evidence type="ECO:0000256" key="11">
    <source>
        <dbReference type="ARBA" id="ARBA00023157"/>
    </source>
</evidence>
<dbReference type="InterPro" id="IPR006558">
    <property type="entry name" value="LamG-like"/>
</dbReference>
<keyword evidence="9" id="KW-0843">Virulence</keyword>
<name>A0ABX2PJ09_9RHOB</name>
<dbReference type="Proteomes" id="UP000523601">
    <property type="component" value="Unassembled WGS sequence"/>
</dbReference>
<evidence type="ECO:0000256" key="7">
    <source>
        <dbReference type="ARBA" id="ARBA00022729"/>
    </source>
</evidence>
<dbReference type="InterPro" id="IPR050557">
    <property type="entry name" value="RTX_toxin/Mannuronan_C5-epim"/>
</dbReference>
<evidence type="ECO:0000256" key="10">
    <source>
        <dbReference type="ARBA" id="ARBA00023136"/>
    </source>
</evidence>
<keyword evidence="11" id="KW-1015">Disulfide bond</keyword>
<dbReference type="PANTHER" id="PTHR38340">
    <property type="entry name" value="S-LAYER PROTEIN"/>
    <property type="match status" value="1"/>
</dbReference>
<dbReference type="InterPro" id="IPR001343">
    <property type="entry name" value="Hemolysn_Ca-bd"/>
</dbReference>
<dbReference type="InterPro" id="IPR011049">
    <property type="entry name" value="Serralysin-like_metalloprot_C"/>
</dbReference>
<dbReference type="PRINTS" id="PR00313">
    <property type="entry name" value="CABNDNGRPT"/>
</dbReference>
<dbReference type="InterPro" id="IPR024079">
    <property type="entry name" value="MetalloPept_cat_dom_sf"/>
</dbReference>
<keyword evidence="10" id="KW-0472">Membrane</keyword>
<sequence>MTNQIGTNVQISADQTALEALAELYPTLTVYTLEQQLDDIDNLRTWTTDTVTFSFPTVESTDYVGNWREGTLYAFTEAQAAATREAIALIGDLVDVTFVDAGTDVDAQMRFYNSSAEGTAGGAPAGEGIKGDMWLYGYTPETAAAYNLEYGRYHFNVLLHEIGHIMGLSHTSFTQDSEDYIENAHYLQNNGAYSIMSYLTASDAGLAWDTGYSATPMIADIAALQSLYGANMITRTGDTVYGFNSTADRTVFDFDELLDTQGMIPAVAVWDAGGTDTLDMSGFSNSSYISLVDGTISSINGYDLNFGIAANAIIENAIGGNGDDILVGNAVKNVLTGGYGADTLLGGAGKDKLVGDFTEAVTGDFEIDSVVLDGDEEISVEFDGTGVTDMTVEMMISFDDVTGSSQWFTNMPGAWNLMFSGSGNGLWYRANSTWFNTEISHADLTDGSFHRLAITFDSAESEVKIYLDGVNVKTLDAAAFPDLSMSATEELRISHDGAVGDIRVYDYALTASELDAHVLTEAIGSEGGLLAAVVVDAATGTATDIVSGSAATITDGAEFATNTTVDFDDVMYGGDGNDRLFGGIGDDRMYGDAGNDFFAGDTGADLFDGGDGKDIVDYRDSTAGVTISLDGTTGSGGHAEGDVLTSIEKLRGSNFDDALLGSAGNDTIWGHKGSDTIDGGAGNDLLYGCGGKDTFAFNADEGWNRIKDFKSGADLIEIAGVESVGDLSISDHNLGAKVAFGGTQIILMGLDAADLTAADFGLLA</sequence>
<reference evidence="14 15" key="1">
    <citation type="submission" date="2020-04" db="EMBL/GenBank/DDBJ databases">
        <title>Donghicola sp., a member of the Rhodobacteraceae family isolated from mangrove forest in Thailand.</title>
        <authorList>
            <person name="Charoenyingcharoen P."/>
            <person name="Yukphan P."/>
        </authorList>
    </citation>
    <scope>NUCLEOTIDE SEQUENCE [LARGE SCALE GENOMIC DNA]</scope>
    <source>
        <strain evidence="14 15">C2-DW-16</strain>
    </source>
</reference>
<evidence type="ECO:0000259" key="13">
    <source>
        <dbReference type="SMART" id="SM00560"/>
    </source>
</evidence>
<keyword evidence="8" id="KW-0677">Repeat</keyword>
<comment type="similarity">
    <text evidence="4">Belongs to the peptidase M10B family.</text>
</comment>
<dbReference type="InterPro" id="IPR006026">
    <property type="entry name" value="Peptidase_Metallo"/>
</dbReference>
<dbReference type="SUPFAM" id="SSF55486">
    <property type="entry name" value="Metalloproteases ('zincins'), catalytic domain"/>
    <property type="match status" value="1"/>
</dbReference>
<dbReference type="SMART" id="SM00560">
    <property type="entry name" value="LamGL"/>
    <property type="match status" value="1"/>
</dbReference>
<organism evidence="14 15">
    <name type="scientific">Donghicola mangrovi</name>
    <dbReference type="NCBI Taxonomy" id="2729614"/>
    <lineage>
        <taxon>Bacteria</taxon>
        <taxon>Pseudomonadati</taxon>
        <taxon>Pseudomonadota</taxon>
        <taxon>Alphaproteobacteria</taxon>
        <taxon>Rhodobacterales</taxon>
        <taxon>Roseobacteraceae</taxon>
        <taxon>Donghicola</taxon>
    </lineage>
</organism>
<comment type="cofactor">
    <cofactor evidence="1">
        <name>Ca(2+)</name>
        <dbReference type="ChEBI" id="CHEBI:29108"/>
    </cofactor>
</comment>
<comment type="caution">
    <text evidence="14">The sequence shown here is derived from an EMBL/GenBank/DDBJ whole genome shotgun (WGS) entry which is preliminary data.</text>
</comment>
<dbReference type="InterPro" id="IPR034033">
    <property type="entry name" value="Serralysin-like"/>
</dbReference>
<comment type="subcellular location">
    <subcellularLocation>
        <location evidence="2">Membrane</location>
    </subcellularLocation>
    <subcellularLocation>
        <location evidence="3">Secreted</location>
    </subcellularLocation>
</comment>
<evidence type="ECO:0000256" key="8">
    <source>
        <dbReference type="ARBA" id="ARBA00022737"/>
    </source>
</evidence>
<evidence type="ECO:0000256" key="1">
    <source>
        <dbReference type="ARBA" id="ARBA00001913"/>
    </source>
</evidence>
<proteinExistence type="inferred from homology"/>
<dbReference type="Gene3D" id="2.150.10.10">
    <property type="entry name" value="Serralysin-like metalloprotease, C-terminal"/>
    <property type="match status" value="3"/>
</dbReference>
<evidence type="ECO:0000256" key="4">
    <source>
        <dbReference type="ARBA" id="ARBA00009490"/>
    </source>
</evidence>
<dbReference type="InterPro" id="IPR013320">
    <property type="entry name" value="ConA-like_dom_sf"/>
</dbReference>
<dbReference type="Pfam" id="PF08548">
    <property type="entry name" value="Peptidase_M10_C"/>
    <property type="match status" value="1"/>
</dbReference>
<dbReference type="InterPro" id="IPR003995">
    <property type="entry name" value="RTX_toxin_determinant-A"/>
</dbReference>
<dbReference type="InterPro" id="IPR013858">
    <property type="entry name" value="Peptidase_M10B_C"/>
</dbReference>
<dbReference type="PANTHER" id="PTHR38340:SF1">
    <property type="entry name" value="S-LAYER PROTEIN"/>
    <property type="match status" value="1"/>
</dbReference>
<keyword evidence="5" id="KW-0964">Secreted</keyword>
<evidence type="ECO:0000256" key="6">
    <source>
        <dbReference type="ARBA" id="ARBA00022656"/>
    </source>
</evidence>
<dbReference type="PROSITE" id="PS00330">
    <property type="entry name" value="HEMOLYSIN_CALCIUM"/>
    <property type="match status" value="1"/>
</dbReference>
<keyword evidence="7" id="KW-0732">Signal</keyword>
<dbReference type="InterPro" id="IPR018511">
    <property type="entry name" value="Hemolysin-typ_Ca-bd_CS"/>
</dbReference>
<keyword evidence="15" id="KW-1185">Reference proteome</keyword>
<dbReference type="EMBL" id="JABCJD010000018">
    <property type="protein sequence ID" value="NVO29518.1"/>
    <property type="molecule type" value="Genomic_DNA"/>
</dbReference>
<evidence type="ECO:0000256" key="2">
    <source>
        <dbReference type="ARBA" id="ARBA00004370"/>
    </source>
</evidence>
<dbReference type="Pfam" id="PF00353">
    <property type="entry name" value="HemolysinCabind"/>
    <property type="match status" value="3"/>
</dbReference>
<evidence type="ECO:0008006" key="16">
    <source>
        <dbReference type="Google" id="ProtNLM"/>
    </source>
</evidence>
<evidence type="ECO:0000313" key="15">
    <source>
        <dbReference type="Proteomes" id="UP000523601"/>
    </source>
</evidence>